<evidence type="ECO:0000256" key="1">
    <source>
        <dbReference type="SAM" id="SignalP"/>
    </source>
</evidence>
<dbReference type="GO" id="GO:0008233">
    <property type="term" value="F:peptidase activity"/>
    <property type="evidence" value="ECO:0007669"/>
    <property type="project" value="UniProtKB-KW"/>
</dbReference>
<evidence type="ECO:0000259" key="2">
    <source>
        <dbReference type="Pfam" id="PF14343"/>
    </source>
</evidence>
<name>A0ABW5Z9C9_9FLAO</name>
<feature type="signal peptide" evidence="1">
    <location>
        <begin position="1"/>
        <end position="21"/>
    </location>
</feature>
<keyword evidence="4" id="KW-1185">Reference proteome</keyword>
<comment type="caution">
    <text evidence="3">The sequence shown here is derived from an EMBL/GenBank/DDBJ whole genome shotgun (WGS) entry which is preliminary data.</text>
</comment>
<dbReference type="GO" id="GO:0006508">
    <property type="term" value="P:proteolysis"/>
    <property type="evidence" value="ECO:0007669"/>
    <property type="project" value="UniProtKB-KW"/>
</dbReference>
<evidence type="ECO:0000313" key="3">
    <source>
        <dbReference type="EMBL" id="MFD2909053.1"/>
    </source>
</evidence>
<gene>
    <name evidence="3" type="ORF">ACFSX9_09915</name>
</gene>
<keyword evidence="3" id="KW-0378">Hydrolase</keyword>
<reference evidence="4" key="1">
    <citation type="journal article" date="2019" name="Int. J. Syst. Evol. Microbiol.">
        <title>The Global Catalogue of Microorganisms (GCM) 10K type strain sequencing project: providing services to taxonomists for standard genome sequencing and annotation.</title>
        <authorList>
            <consortium name="The Broad Institute Genomics Platform"/>
            <consortium name="The Broad Institute Genome Sequencing Center for Infectious Disease"/>
            <person name="Wu L."/>
            <person name="Ma J."/>
        </authorList>
    </citation>
    <scope>NUCLEOTIDE SEQUENCE [LARGE SCALE GENOMIC DNA]</scope>
    <source>
        <strain evidence="4">KCTC 52644</strain>
    </source>
</reference>
<organism evidence="3 4">
    <name type="scientific">Flavobacterium ardleyense</name>
    <dbReference type="NCBI Taxonomy" id="2038737"/>
    <lineage>
        <taxon>Bacteria</taxon>
        <taxon>Pseudomonadati</taxon>
        <taxon>Bacteroidota</taxon>
        <taxon>Flavobacteriia</taxon>
        <taxon>Flavobacteriales</taxon>
        <taxon>Flavobacteriaceae</taxon>
        <taxon>Flavobacterium</taxon>
    </lineage>
</organism>
<evidence type="ECO:0000313" key="4">
    <source>
        <dbReference type="Proteomes" id="UP001597549"/>
    </source>
</evidence>
<dbReference type="RefSeq" id="WP_379807199.1">
    <property type="nucleotide sequence ID" value="NZ_JBHUOL010000018.1"/>
</dbReference>
<proteinExistence type="predicted"/>
<dbReference type="Pfam" id="PF14343">
    <property type="entry name" value="PrcB_C"/>
    <property type="match status" value="1"/>
</dbReference>
<dbReference type="PROSITE" id="PS51257">
    <property type="entry name" value="PROKAR_LIPOPROTEIN"/>
    <property type="match status" value="1"/>
</dbReference>
<accession>A0ABW5Z9C9</accession>
<feature type="domain" description="PrcB C-terminal" evidence="2">
    <location>
        <begin position="80"/>
        <end position="134"/>
    </location>
</feature>
<sequence length="144" mass="16026">MFKIIPFFLVLVLSCSTPKSATLKTSFQTIYTSAYGGEDRSGSLHITTNEDFIKLIEKLKIDESEFNTLATIDFKENDIVVLYQGQKMSGGYAIDVESVSWENDILIIKKAEKSPAKGAMVTMALTSPYCITSIPKTKEIKIIQ</sequence>
<protein>
    <submittedName>
        <fullName evidence="3">Protease complex subunit PrcB family protein</fullName>
    </submittedName>
</protein>
<dbReference type="Proteomes" id="UP001597549">
    <property type="component" value="Unassembled WGS sequence"/>
</dbReference>
<dbReference type="EMBL" id="JBHUOL010000018">
    <property type="protein sequence ID" value="MFD2909053.1"/>
    <property type="molecule type" value="Genomic_DNA"/>
</dbReference>
<keyword evidence="3" id="KW-0645">Protease</keyword>
<dbReference type="InterPro" id="IPR025748">
    <property type="entry name" value="PrcB_C_dom"/>
</dbReference>
<feature type="chain" id="PRO_5045812399" evidence="1">
    <location>
        <begin position="22"/>
        <end position="144"/>
    </location>
</feature>
<keyword evidence="1" id="KW-0732">Signal</keyword>